<feature type="transmembrane region" description="Helical" evidence="2">
    <location>
        <begin position="262"/>
        <end position="283"/>
    </location>
</feature>
<feature type="transmembrane region" description="Helical" evidence="2">
    <location>
        <begin position="365"/>
        <end position="389"/>
    </location>
</feature>
<evidence type="ECO:0000313" key="3">
    <source>
        <dbReference type="EMBL" id="OZG62261.1"/>
    </source>
</evidence>
<dbReference type="EMBL" id="MWWX01000005">
    <property type="protein sequence ID" value="OZG62261.1"/>
    <property type="molecule type" value="Genomic_DNA"/>
</dbReference>
<organism evidence="3 4">
    <name type="scientific">Bifidobacterium lemurum</name>
    <dbReference type="NCBI Taxonomy" id="1603886"/>
    <lineage>
        <taxon>Bacteria</taxon>
        <taxon>Bacillati</taxon>
        <taxon>Actinomycetota</taxon>
        <taxon>Actinomycetes</taxon>
        <taxon>Bifidobacteriales</taxon>
        <taxon>Bifidobacteriaceae</taxon>
        <taxon>Bifidobacterium</taxon>
    </lineage>
</organism>
<feature type="transmembrane region" description="Helical" evidence="2">
    <location>
        <begin position="401"/>
        <end position="421"/>
    </location>
</feature>
<gene>
    <name evidence="3" type="ORF">BLEM_0807</name>
</gene>
<feature type="region of interest" description="Disordered" evidence="1">
    <location>
        <begin position="203"/>
        <end position="229"/>
    </location>
</feature>
<proteinExistence type="predicted"/>
<protein>
    <submittedName>
        <fullName evidence="3">Uncharacterized protein</fullName>
    </submittedName>
</protein>
<dbReference type="Proteomes" id="UP000216352">
    <property type="component" value="Unassembled WGS sequence"/>
</dbReference>
<dbReference type="AlphaFoldDB" id="A0A261FSU7"/>
<sequence>MKFAIFRAQLRTVFRLPALLAALVFLTLWSGLMLGGVPASLNATSTFHSLGANDPGDQYAAQLARRYGARLTPSTREGLSNELESEKRHFADDLAELPAAVAAGVTDWESYQAYLNQAQRSEEGMAVSGYDDEGGDVYRGPVLQAINVGAYSSRVRVEYLTRLVNPLAMYTGADVGASDTEVIEAVKTGALSTLLMTREQPLIGGQSSGSVTWNEQDSSENGNETTSASLPPTMVERVDVLFAQFDTEDCQFGYLPEQARNAAVNTVVALLVGLPIVAMIVIVPVRTRDRRYGIVALQFASRVGRGIVWPQTLALLAAASLVSLAAGLMVLLPMLWVFRDFLAFPMLDATRIFDAGSMLWFDTNLAWFLVLACLLSVLFAVACAMLAAWLVRFVDSLIPMLLRVVPFAAVCVLVGMFGMGIDVFRLDALLNRWVPMPGCEYLACAAALIVASVLWCVTGIRSRTRELVAR</sequence>
<feature type="transmembrane region" description="Helical" evidence="2">
    <location>
        <begin position="312"/>
        <end position="338"/>
    </location>
</feature>
<reference evidence="3 4" key="1">
    <citation type="journal article" date="2017" name="BMC Genomics">
        <title>Comparative genomic and phylogenomic analyses of the Bifidobacteriaceae family.</title>
        <authorList>
            <person name="Lugli G.A."/>
            <person name="Milani C."/>
            <person name="Turroni F."/>
            <person name="Duranti S."/>
            <person name="Mancabelli L."/>
            <person name="Mangifesta M."/>
            <person name="Ferrario C."/>
            <person name="Modesto M."/>
            <person name="Mattarelli P."/>
            <person name="Jiri K."/>
            <person name="van Sinderen D."/>
            <person name="Ventura M."/>
        </authorList>
    </citation>
    <scope>NUCLEOTIDE SEQUENCE [LARGE SCALE GENOMIC DNA]</scope>
    <source>
        <strain evidence="3 4">DSM 28807</strain>
    </source>
</reference>
<keyword evidence="2" id="KW-0472">Membrane</keyword>
<comment type="caution">
    <text evidence="3">The sequence shown here is derived from an EMBL/GenBank/DDBJ whole genome shotgun (WGS) entry which is preliminary data.</text>
</comment>
<evidence type="ECO:0000256" key="2">
    <source>
        <dbReference type="SAM" id="Phobius"/>
    </source>
</evidence>
<keyword evidence="2" id="KW-0812">Transmembrane</keyword>
<feature type="compositionally biased region" description="Polar residues" evidence="1">
    <location>
        <begin position="208"/>
        <end position="229"/>
    </location>
</feature>
<keyword evidence="2" id="KW-1133">Transmembrane helix</keyword>
<evidence type="ECO:0000313" key="4">
    <source>
        <dbReference type="Proteomes" id="UP000216352"/>
    </source>
</evidence>
<name>A0A261FSU7_9BIFI</name>
<evidence type="ECO:0000256" key="1">
    <source>
        <dbReference type="SAM" id="MobiDB-lite"/>
    </source>
</evidence>
<accession>A0A261FSU7</accession>
<dbReference type="STRING" id="1603886.GCA_001895165_01676"/>
<keyword evidence="4" id="KW-1185">Reference proteome</keyword>
<feature type="transmembrane region" description="Helical" evidence="2">
    <location>
        <begin position="441"/>
        <end position="460"/>
    </location>
</feature>